<accession>A0ABV9FF57</accession>
<dbReference type="InterPro" id="IPR016181">
    <property type="entry name" value="Acyl_CoA_acyltransferase"/>
</dbReference>
<reference evidence="2" key="1">
    <citation type="journal article" date="2019" name="Int. J. Syst. Evol. Microbiol.">
        <title>The Global Catalogue of Microorganisms (GCM) 10K type strain sequencing project: providing services to taxonomists for standard genome sequencing and annotation.</title>
        <authorList>
            <consortium name="The Broad Institute Genomics Platform"/>
            <consortium name="The Broad Institute Genome Sequencing Center for Infectious Disease"/>
            <person name="Wu L."/>
            <person name="Ma J."/>
        </authorList>
    </citation>
    <scope>NUCLEOTIDE SEQUENCE [LARGE SCALE GENOMIC DNA]</scope>
    <source>
        <strain evidence="2">CCUG 49571</strain>
    </source>
</reference>
<proteinExistence type="predicted"/>
<organism evidence="1 2">
    <name type="scientific">Cohnella hongkongensis</name>
    <dbReference type="NCBI Taxonomy" id="178337"/>
    <lineage>
        <taxon>Bacteria</taxon>
        <taxon>Bacillati</taxon>
        <taxon>Bacillota</taxon>
        <taxon>Bacilli</taxon>
        <taxon>Bacillales</taxon>
        <taxon>Paenibacillaceae</taxon>
        <taxon>Cohnella</taxon>
    </lineage>
</organism>
<keyword evidence="1" id="KW-0808">Transferase</keyword>
<protein>
    <submittedName>
        <fullName evidence="1">GNAT family N-acetyltransferase</fullName>
        <ecNumber evidence="1">2.3.-.-</ecNumber>
    </submittedName>
</protein>
<evidence type="ECO:0000313" key="1">
    <source>
        <dbReference type="EMBL" id="MFC4599650.1"/>
    </source>
</evidence>
<dbReference type="Proteomes" id="UP001596028">
    <property type="component" value="Unassembled WGS sequence"/>
</dbReference>
<dbReference type="EMBL" id="JBHSEP010000011">
    <property type="protein sequence ID" value="MFC4599650.1"/>
    <property type="molecule type" value="Genomic_DNA"/>
</dbReference>
<sequence length="193" mass="22845">MKYMHLQQAAYSVNDYVVEPLQPSHMPEIRRWRNEQMSVLRQSRPLTEADQSHYYRSVVVPSFSDPETRIMLFGYSYVGELIGYGGLTNIDWNNRRAEISFLLETSRSDGHGQDPDQYRRDFSHFLLLMRRIAFKDLKLQRLFTETYDIRPLHIQVLENSGFILEGRMRDHVRIGDRYVDSLIHGCLKETEDV</sequence>
<keyword evidence="1" id="KW-0012">Acyltransferase</keyword>
<gene>
    <name evidence="1" type="ORF">ACFO3S_15465</name>
</gene>
<dbReference type="RefSeq" id="WP_378097852.1">
    <property type="nucleotide sequence ID" value="NZ_JBHSEP010000011.1"/>
</dbReference>
<dbReference type="Gene3D" id="3.40.630.30">
    <property type="match status" value="1"/>
</dbReference>
<dbReference type="Pfam" id="PF13420">
    <property type="entry name" value="Acetyltransf_4"/>
    <property type="match status" value="1"/>
</dbReference>
<evidence type="ECO:0000313" key="2">
    <source>
        <dbReference type="Proteomes" id="UP001596028"/>
    </source>
</evidence>
<comment type="caution">
    <text evidence="1">The sequence shown here is derived from an EMBL/GenBank/DDBJ whole genome shotgun (WGS) entry which is preliminary data.</text>
</comment>
<dbReference type="EC" id="2.3.-.-" evidence="1"/>
<keyword evidence="2" id="KW-1185">Reference proteome</keyword>
<dbReference type="SUPFAM" id="SSF55729">
    <property type="entry name" value="Acyl-CoA N-acyltransferases (Nat)"/>
    <property type="match status" value="1"/>
</dbReference>
<dbReference type="GO" id="GO:0016746">
    <property type="term" value="F:acyltransferase activity"/>
    <property type="evidence" value="ECO:0007669"/>
    <property type="project" value="UniProtKB-KW"/>
</dbReference>
<name>A0ABV9FF57_9BACL</name>